<accession>A0A0D3KZN7</accession>
<evidence type="ECO:0000313" key="3">
    <source>
        <dbReference type="Proteomes" id="UP000013827"/>
    </source>
</evidence>
<dbReference type="SUPFAM" id="SSF54236">
    <property type="entry name" value="Ubiquitin-like"/>
    <property type="match status" value="1"/>
</dbReference>
<dbReference type="KEGG" id="ehx:EMIHUDRAFT_59785"/>
<proteinExistence type="predicted"/>
<dbReference type="GeneID" id="17286492"/>
<organism evidence="2 3">
    <name type="scientific">Emiliania huxleyi (strain CCMP1516)</name>
    <dbReference type="NCBI Taxonomy" id="280463"/>
    <lineage>
        <taxon>Eukaryota</taxon>
        <taxon>Haptista</taxon>
        <taxon>Haptophyta</taxon>
        <taxon>Prymnesiophyceae</taxon>
        <taxon>Isochrysidales</taxon>
        <taxon>Noelaerhabdaceae</taxon>
        <taxon>Emiliania</taxon>
    </lineage>
</organism>
<dbReference type="Proteomes" id="UP000013827">
    <property type="component" value="Unassembled WGS sequence"/>
</dbReference>
<dbReference type="PANTHER" id="PTHR10562">
    <property type="entry name" value="SMALL UBIQUITIN-RELATED MODIFIER"/>
    <property type="match status" value="1"/>
</dbReference>
<feature type="domain" description="Rad60/SUMO-like" evidence="1">
    <location>
        <begin position="6"/>
        <end position="69"/>
    </location>
</feature>
<dbReference type="RefSeq" id="XP_005793651.1">
    <property type="nucleotide sequence ID" value="XM_005793594.1"/>
</dbReference>
<dbReference type="Pfam" id="PF11976">
    <property type="entry name" value="Rad60-SLD"/>
    <property type="match status" value="1"/>
</dbReference>
<dbReference type="HOGENOM" id="CLU_148322_2_2_1"/>
<dbReference type="STRING" id="2903.R1E1D6"/>
<dbReference type="PaxDb" id="2903-EOD41222"/>
<dbReference type="EnsemblProtists" id="EOD41222">
    <property type="protein sequence ID" value="EOD41222"/>
    <property type="gene ID" value="EMIHUDRAFT_59785"/>
</dbReference>
<reference evidence="3" key="1">
    <citation type="journal article" date="2013" name="Nature">
        <title>Pan genome of the phytoplankton Emiliania underpins its global distribution.</title>
        <authorList>
            <person name="Read B.A."/>
            <person name="Kegel J."/>
            <person name="Klute M.J."/>
            <person name="Kuo A."/>
            <person name="Lefebvre S.C."/>
            <person name="Maumus F."/>
            <person name="Mayer C."/>
            <person name="Miller J."/>
            <person name="Monier A."/>
            <person name="Salamov A."/>
            <person name="Young J."/>
            <person name="Aguilar M."/>
            <person name="Claverie J.M."/>
            <person name="Frickenhaus S."/>
            <person name="Gonzalez K."/>
            <person name="Herman E.K."/>
            <person name="Lin Y.C."/>
            <person name="Napier J."/>
            <person name="Ogata H."/>
            <person name="Sarno A.F."/>
            <person name="Shmutz J."/>
            <person name="Schroeder D."/>
            <person name="de Vargas C."/>
            <person name="Verret F."/>
            <person name="von Dassow P."/>
            <person name="Valentin K."/>
            <person name="Van de Peer Y."/>
            <person name="Wheeler G."/>
            <person name="Dacks J.B."/>
            <person name="Delwiche C.F."/>
            <person name="Dyhrman S.T."/>
            <person name="Glockner G."/>
            <person name="John U."/>
            <person name="Richards T."/>
            <person name="Worden A.Z."/>
            <person name="Zhang X."/>
            <person name="Grigoriev I.V."/>
            <person name="Allen A.E."/>
            <person name="Bidle K."/>
            <person name="Borodovsky M."/>
            <person name="Bowler C."/>
            <person name="Brownlee C."/>
            <person name="Cock J.M."/>
            <person name="Elias M."/>
            <person name="Gladyshev V.N."/>
            <person name="Groth M."/>
            <person name="Guda C."/>
            <person name="Hadaegh A."/>
            <person name="Iglesias-Rodriguez M.D."/>
            <person name="Jenkins J."/>
            <person name="Jones B.M."/>
            <person name="Lawson T."/>
            <person name="Leese F."/>
            <person name="Lindquist E."/>
            <person name="Lobanov A."/>
            <person name="Lomsadze A."/>
            <person name="Malik S.B."/>
            <person name="Marsh M.E."/>
            <person name="Mackinder L."/>
            <person name="Mock T."/>
            <person name="Mueller-Roeber B."/>
            <person name="Pagarete A."/>
            <person name="Parker M."/>
            <person name="Probert I."/>
            <person name="Quesneville H."/>
            <person name="Raines C."/>
            <person name="Rensing S.A."/>
            <person name="Riano-Pachon D.M."/>
            <person name="Richier S."/>
            <person name="Rokitta S."/>
            <person name="Shiraiwa Y."/>
            <person name="Soanes D.M."/>
            <person name="van der Giezen M."/>
            <person name="Wahlund T.M."/>
            <person name="Williams B."/>
            <person name="Wilson W."/>
            <person name="Wolfe G."/>
            <person name="Wurch L.L."/>
        </authorList>
    </citation>
    <scope>NUCLEOTIDE SEQUENCE</scope>
</reference>
<name>A0A0D3KZN7_EMIH1</name>
<dbReference type="Gene3D" id="3.10.20.90">
    <property type="entry name" value="Phosphatidylinositol 3-kinase Catalytic Subunit, Chain A, domain 1"/>
    <property type="match status" value="1"/>
</dbReference>
<dbReference type="InterPro" id="IPR029071">
    <property type="entry name" value="Ubiquitin-like_domsf"/>
</dbReference>
<keyword evidence="3" id="KW-1185">Reference proteome</keyword>
<dbReference type="eggNOG" id="KOG1769">
    <property type="taxonomic scope" value="Eukaryota"/>
</dbReference>
<protein>
    <recommendedName>
        <fullName evidence="1">Rad60/SUMO-like domain-containing protein</fullName>
    </recommendedName>
</protein>
<dbReference type="InterPro" id="IPR022617">
    <property type="entry name" value="Rad60/SUMO-like_dom"/>
</dbReference>
<dbReference type="AlphaFoldDB" id="A0A0D3KZN7"/>
<sequence>EGGDAINLKVVTQDGSEIFFKAPRTSRARPARRRRACLMNAFCQRQGMSQQGVRFLFDGERLNGNQTPAE</sequence>
<reference evidence="2" key="2">
    <citation type="submission" date="2024-10" db="UniProtKB">
        <authorList>
            <consortium name="EnsemblProtists"/>
        </authorList>
    </citation>
    <scope>IDENTIFICATION</scope>
</reference>
<evidence type="ECO:0000313" key="2">
    <source>
        <dbReference type="EnsemblProtists" id="EOD41222"/>
    </source>
</evidence>
<evidence type="ECO:0000259" key="1">
    <source>
        <dbReference type="Pfam" id="PF11976"/>
    </source>
</evidence>